<feature type="domain" description="NB-ARC" evidence="2">
    <location>
        <begin position="281"/>
        <end position="412"/>
    </location>
</feature>
<dbReference type="InterPro" id="IPR011990">
    <property type="entry name" value="TPR-like_helical_dom_sf"/>
</dbReference>
<dbReference type="Gene3D" id="3.40.50.300">
    <property type="entry name" value="P-loop containing nucleotide triphosphate hydrolases"/>
    <property type="match status" value="1"/>
</dbReference>
<dbReference type="SUPFAM" id="SSF48452">
    <property type="entry name" value="TPR-like"/>
    <property type="match status" value="3"/>
</dbReference>
<dbReference type="Pfam" id="PF13374">
    <property type="entry name" value="TPR_10"/>
    <property type="match status" value="1"/>
</dbReference>
<dbReference type="PANTHER" id="PTHR47691">
    <property type="entry name" value="REGULATOR-RELATED"/>
    <property type="match status" value="1"/>
</dbReference>
<sequence length="990" mass="109350">MTSLFTILGQTRIRIGARLRRDWAAPKTRAMLGALLTRPGEWFTTVSLVDWMWTADDKLPKNLAQTFYNYAKRIRDGLRQMRAEAVLEQRRGAYRIVADRAGIDYFAATTLLDRARLLRDPGAAVALLREAVGHWTDLPLADLPGEPAEAWRRNARENLWIPLQNALCENLIALGEFRAALAQVDGLPAEDAAHLALVMRRLEALHGLHLRTEMTSYYFAMRKRLQDEFEDAAAAALKEFFEGLAEPAQVESRRPRENARPPRRLPHDVEDFVGRQVLLAKVDAVTGCAKREPRPGIVLLDGAAGVGKTALAVHWAHRVAPQFPDGVLHCDLKGFSAENALQAGTVVDNFLEALGADVDHLTTAEQRARRLELILANRRVLVLLDNVRGLPQVEPLLPLLRTCTVVLTSRNRIPGLGHRAFPVASMDPADATRMLDARIGDRSTYQRRAVQDLVALCRGLPLAIDIVAHRIATSPGAPLAEFFEQLSDERRLLALGDHGDGGDGSLKTVFSWSYRALRRADRRVFRLLGLHPGPDISIDTATALLGVPRAAALDCLDLLVAAHLVEQPGSLRRYRFHDLLHDYAQECAVSDEPEEQRRAAEVRLIDFFLHTAKEADAVAFPYRPGVPVPPPVEGVVPLQFGHDREAQGWVIGERANLVAVLDLAARRGLHAHVSRLAHVLGDMFRRCGYYDEARFALVMAIGSAQVEGDLDGEGAAYNDLGLMHLRQSAFFEARKCFHLAHGIAQQLGEPRGLASSLHNLARVEVAEGRVDRGVQLYEQVLCIARGSSPMEPEAATWHRLGVLARERRNRVDAAAHLHRALELRVAMNNTTGQADTLVELGELHREQGELHVAEQYVRRAVELHRGTGVREVVARACARLALIRRDRGDVVTATLHARQAVRLYDRIGDSLGKAGALTLLGELRWRARAFAAAEEGWEQAFKIFSDAGDPRAPGLADRLALLGGDRAVPAARSVRWSPDPSDSTGRRGPA</sequence>
<dbReference type="InterPro" id="IPR005158">
    <property type="entry name" value="BTAD"/>
</dbReference>
<name>A0ABS2S2T0_9PSEU</name>
<dbReference type="InterPro" id="IPR002182">
    <property type="entry name" value="NB-ARC"/>
</dbReference>
<dbReference type="Proteomes" id="UP001195724">
    <property type="component" value="Unassembled WGS sequence"/>
</dbReference>
<keyword evidence="5" id="KW-1185">Reference proteome</keyword>
<dbReference type="Pfam" id="PF00931">
    <property type="entry name" value="NB-ARC"/>
    <property type="match status" value="1"/>
</dbReference>
<comment type="caution">
    <text evidence="4">The sequence shown here is derived from an EMBL/GenBank/DDBJ whole genome shotgun (WGS) entry which is preliminary data.</text>
</comment>
<protein>
    <submittedName>
        <fullName evidence="4">Tetratricopeptide (TPR) repeat protein</fullName>
    </submittedName>
</protein>
<dbReference type="Gene3D" id="1.25.40.10">
    <property type="entry name" value="Tetratricopeptide repeat domain"/>
    <property type="match status" value="2"/>
</dbReference>
<feature type="domain" description="Bacterial transcriptional activator" evidence="3">
    <location>
        <begin position="117"/>
        <end position="240"/>
    </location>
</feature>
<proteinExistence type="predicted"/>
<dbReference type="PROSITE" id="PS50005">
    <property type="entry name" value="TPR"/>
    <property type="match status" value="1"/>
</dbReference>
<dbReference type="Pfam" id="PF03704">
    <property type="entry name" value="BTAD"/>
    <property type="match status" value="1"/>
</dbReference>
<dbReference type="SUPFAM" id="SSF52540">
    <property type="entry name" value="P-loop containing nucleoside triphosphate hydrolases"/>
    <property type="match status" value="1"/>
</dbReference>
<organism evidence="4 5">
    <name type="scientific">Saccharothrix algeriensis</name>
    <dbReference type="NCBI Taxonomy" id="173560"/>
    <lineage>
        <taxon>Bacteria</taxon>
        <taxon>Bacillati</taxon>
        <taxon>Actinomycetota</taxon>
        <taxon>Actinomycetes</taxon>
        <taxon>Pseudonocardiales</taxon>
        <taxon>Pseudonocardiaceae</taxon>
        <taxon>Saccharothrix</taxon>
    </lineage>
</organism>
<dbReference type="InterPro" id="IPR036388">
    <property type="entry name" value="WH-like_DNA-bd_sf"/>
</dbReference>
<dbReference type="SMART" id="SM00028">
    <property type="entry name" value="TPR"/>
    <property type="match status" value="6"/>
</dbReference>
<accession>A0ABS2S2T0</accession>
<evidence type="ECO:0000313" key="4">
    <source>
        <dbReference type="EMBL" id="MBM7809618.1"/>
    </source>
</evidence>
<feature type="repeat" description="TPR" evidence="1">
    <location>
        <begin position="834"/>
        <end position="867"/>
    </location>
</feature>
<reference evidence="4 5" key="1">
    <citation type="submission" date="2021-01" db="EMBL/GenBank/DDBJ databases">
        <title>Sequencing the genomes of 1000 actinobacteria strains.</title>
        <authorList>
            <person name="Klenk H.-P."/>
        </authorList>
    </citation>
    <scope>NUCLEOTIDE SEQUENCE [LARGE SCALE GENOMIC DNA]</scope>
    <source>
        <strain evidence="4 5">DSM 44581</strain>
    </source>
</reference>
<dbReference type="InterPro" id="IPR027417">
    <property type="entry name" value="P-loop_NTPase"/>
</dbReference>
<dbReference type="EMBL" id="JAFBCL010000001">
    <property type="protein sequence ID" value="MBM7809618.1"/>
    <property type="molecule type" value="Genomic_DNA"/>
</dbReference>
<evidence type="ECO:0000259" key="3">
    <source>
        <dbReference type="Pfam" id="PF03704"/>
    </source>
</evidence>
<evidence type="ECO:0000259" key="2">
    <source>
        <dbReference type="Pfam" id="PF00931"/>
    </source>
</evidence>
<dbReference type="PRINTS" id="PR00364">
    <property type="entry name" value="DISEASERSIST"/>
</dbReference>
<evidence type="ECO:0000313" key="5">
    <source>
        <dbReference type="Proteomes" id="UP001195724"/>
    </source>
</evidence>
<gene>
    <name evidence="4" type="ORF">JOE68_000483</name>
</gene>
<dbReference type="Pfam" id="PF13424">
    <property type="entry name" value="TPR_12"/>
    <property type="match status" value="1"/>
</dbReference>
<dbReference type="PANTHER" id="PTHR47691:SF3">
    <property type="entry name" value="HTH-TYPE TRANSCRIPTIONAL REGULATOR RV0890C-RELATED"/>
    <property type="match status" value="1"/>
</dbReference>
<dbReference type="RefSeq" id="WP_204840713.1">
    <property type="nucleotide sequence ID" value="NZ_JAFBCL010000001.1"/>
</dbReference>
<dbReference type="Gene3D" id="1.10.10.10">
    <property type="entry name" value="Winged helix-like DNA-binding domain superfamily/Winged helix DNA-binding domain"/>
    <property type="match status" value="2"/>
</dbReference>
<keyword evidence="1" id="KW-0802">TPR repeat</keyword>
<dbReference type="InterPro" id="IPR019734">
    <property type="entry name" value="TPR_rpt"/>
</dbReference>
<evidence type="ECO:0000256" key="1">
    <source>
        <dbReference type="PROSITE-ProRule" id="PRU00339"/>
    </source>
</evidence>